<comment type="caution">
    <text evidence="3">The sequence shown here is derived from an EMBL/GenBank/DDBJ whole genome shotgun (WGS) entry which is preliminary data.</text>
</comment>
<organism evidence="3 4">
    <name type="scientific">Agathobaculum hominis</name>
    <dbReference type="NCBI Taxonomy" id="2763014"/>
    <lineage>
        <taxon>Bacteria</taxon>
        <taxon>Bacillati</taxon>
        <taxon>Bacillota</taxon>
        <taxon>Clostridia</taxon>
        <taxon>Eubacteriales</taxon>
        <taxon>Butyricicoccaceae</taxon>
        <taxon>Agathobaculum</taxon>
    </lineage>
</organism>
<protein>
    <submittedName>
        <fullName evidence="3">DUF2953 domain-containing protein</fullName>
    </submittedName>
</protein>
<evidence type="ECO:0000256" key="1">
    <source>
        <dbReference type="SAM" id="MobiDB-lite"/>
    </source>
</evidence>
<gene>
    <name evidence="3" type="ORF">H8S02_00495</name>
</gene>
<dbReference type="Proteomes" id="UP000641741">
    <property type="component" value="Unassembled WGS sequence"/>
</dbReference>
<dbReference type="Pfam" id="PF11167">
    <property type="entry name" value="DUF2953"/>
    <property type="match status" value="1"/>
</dbReference>
<dbReference type="EMBL" id="JACOPK010000001">
    <property type="protein sequence ID" value="MBC5694436.1"/>
    <property type="molecule type" value="Genomic_DNA"/>
</dbReference>
<dbReference type="InterPro" id="IPR021338">
    <property type="entry name" value="DUF2953"/>
</dbReference>
<evidence type="ECO:0000313" key="4">
    <source>
        <dbReference type="Proteomes" id="UP000641741"/>
    </source>
</evidence>
<feature type="compositionally biased region" description="Basic and acidic residues" evidence="1">
    <location>
        <begin position="69"/>
        <end position="79"/>
    </location>
</feature>
<sequence length="206" mass="22992">MLRVLIILLCVLGGVVLLLALALLALLNIRARLEFVGVSGDMTLDAVYGPVRVPLWPRPRHLKRKKNRKADETEQKGEEEPAGGRFSLAKGGLPFGEIADIVLDFLGDLTGSLQITRLRVRLVLATGDAAKTGILLGQTAALCGILVPFLENTFDLRDIHVRADPDFEKDKTEWAAEVFCAIRPITFIRIAFRHRKPLRRLYELFK</sequence>
<evidence type="ECO:0000256" key="2">
    <source>
        <dbReference type="SAM" id="Phobius"/>
    </source>
</evidence>
<reference evidence="3 4" key="1">
    <citation type="submission" date="2020-08" db="EMBL/GenBank/DDBJ databases">
        <title>Genome public.</title>
        <authorList>
            <person name="Liu C."/>
            <person name="Sun Q."/>
        </authorList>
    </citation>
    <scope>NUCLEOTIDE SEQUENCE [LARGE SCALE GENOMIC DNA]</scope>
    <source>
        <strain evidence="3 4">M2</strain>
    </source>
</reference>
<dbReference type="RefSeq" id="WP_186968756.1">
    <property type="nucleotide sequence ID" value="NZ_JACOPK010000001.1"/>
</dbReference>
<keyword evidence="2" id="KW-0812">Transmembrane</keyword>
<name>A0ABR7GJE6_9FIRM</name>
<accession>A0ABR7GJE6</accession>
<proteinExistence type="predicted"/>
<feature type="region of interest" description="Disordered" evidence="1">
    <location>
        <begin position="63"/>
        <end position="85"/>
    </location>
</feature>
<feature type="transmembrane region" description="Helical" evidence="2">
    <location>
        <begin position="6"/>
        <end position="27"/>
    </location>
</feature>
<keyword evidence="2" id="KW-1133">Transmembrane helix</keyword>
<keyword evidence="2" id="KW-0472">Membrane</keyword>
<keyword evidence="4" id="KW-1185">Reference proteome</keyword>
<evidence type="ECO:0000313" key="3">
    <source>
        <dbReference type="EMBL" id="MBC5694436.1"/>
    </source>
</evidence>